<comment type="similarity">
    <text evidence="1 2">Belongs to the anti-sigma-factor antagonist family.</text>
</comment>
<dbReference type="Pfam" id="PF13466">
    <property type="entry name" value="STAS_2"/>
    <property type="match status" value="1"/>
</dbReference>
<dbReference type="InterPro" id="IPR036513">
    <property type="entry name" value="STAS_dom_sf"/>
</dbReference>
<evidence type="ECO:0000256" key="2">
    <source>
        <dbReference type="RuleBase" id="RU003749"/>
    </source>
</evidence>
<dbReference type="PROSITE" id="PS50801">
    <property type="entry name" value="STAS"/>
    <property type="match status" value="1"/>
</dbReference>
<dbReference type="AlphaFoldDB" id="A0A917WJX4"/>
<evidence type="ECO:0000313" key="5">
    <source>
        <dbReference type="Proteomes" id="UP000655208"/>
    </source>
</evidence>
<accession>A0A917WJX4</accession>
<dbReference type="Proteomes" id="UP000655208">
    <property type="component" value="Unassembled WGS sequence"/>
</dbReference>
<dbReference type="GO" id="GO:0043856">
    <property type="term" value="F:anti-sigma factor antagonist activity"/>
    <property type="evidence" value="ECO:0007669"/>
    <property type="project" value="InterPro"/>
</dbReference>
<gene>
    <name evidence="4" type="ORF">GCM10011594_31080</name>
</gene>
<dbReference type="InterPro" id="IPR002645">
    <property type="entry name" value="STAS_dom"/>
</dbReference>
<protein>
    <recommendedName>
        <fullName evidence="2">Anti-sigma factor antagonist</fullName>
    </recommendedName>
</protein>
<dbReference type="Gene3D" id="3.30.750.24">
    <property type="entry name" value="STAS domain"/>
    <property type="match status" value="1"/>
</dbReference>
<dbReference type="SUPFAM" id="SSF52091">
    <property type="entry name" value="SpoIIaa-like"/>
    <property type="match status" value="1"/>
</dbReference>
<dbReference type="InterPro" id="IPR058548">
    <property type="entry name" value="MlaB-like_STAS"/>
</dbReference>
<dbReference type="PANTHER" id="PTHR33495:SF2">
    <property type="entry name" value="ANTI-SIGMA FACTOR ANTAGONIST TM_1081-RELATED"/>
    <property type="match status" value="1"/>
</dbReference>
<name>A0A917WJX4_9ACTN</name>
<evidence type="ECO:0000313" key="4">
    <source>
        <dbReference type="EMBL" id="GGM08974.1"/>
    </source>
</evidence>
<dbReference type="NCBIfam" id="TIGR00377">
    <property type="entry name" value="ant_ant_sig"/>
    <property type="match status" value="1"/>
</dbReference>
<feature type="domain" description="STAS" evidence="3">
    <location>
        <begin position="1"/>
        <end position="92"/>
    </location>
</feature>
<proteinExistence type="inferred from homology"/>
<reference evidence="4" key="2">
    <citation type="submission" date="2020-09" db="EMBL/GenBank/DDBJ databases">
        <authorList>
            <person name="Sun Q."/>
            <person name="Zhou Y."/>
        </authorList>
    </citation>
    <scope>NUCLEOTIDE SEQUENCE</scope>
    <source>
        <strain evidence="4">CGMCC 4.7308</strain>
    </source>
</reference>
<dbReference type="PANTHER" id="PTHR33495">
    <property type="entry name" value="ANTI-SIGMA FACTOR ANTAGONIST TM_1081-RELATED-RELATED"/>
    <property type="match status" value="1"/>
</dbReference>
<organism evidence="4 5">
    <name type="scientific">Nakamurella endophytica</name>
    <dbReference type="NCBI Taxonomy" id="1748367"/>
    <lineage>
        <taxon>Bacteria</taxon>
        <taxon>Bacillati</taxon>
        <taxon>Actinomycetota</taxon>
        <taxon>Actinomycetes</taxon>
        <taxon>Nakamurellales</taxon>
        <taxon>Nakamurellaceae</taxon>
        <taxon>Nakamurella</taxon>
    </lineage>
</organism>
<evidence type="ECO:0000259" key="3">
    <source>
        <dbReference type="PROSITE" id="PS50801"/>
    </source>
</evidence>
<reference evidence="4" key="1">
    <citation type="journal article" date="2014" name="Int. J. Syst. Evol. Microbiol.">
        <title>Complete genome sequence of Corynebacterium casei LMG S-19264T (=DSM 44701T), isolated from a smear-ripened cheese.</title>
        <authorList>
            <consortium name="US DOE Joint Genome Institute (JGI-PGF)"/>
            <person name="Walter F."/>
            <person name="Albersmeier A."/>
            <person name="Kalinowski J."/>
            <person name="Ruckert C."/>
        </authorList>
    </citation>
    <scope>NUCLEOTIDE SEQUENCE</scope>
    <source>
        <strain evidence="4">CGMCC 4.7308</strain>
    </source>
</reference>
<sequence length="110" mass="11530">MRIRIDTSGSRASVAVAGRFDAHEVAEFRTVVEPLVAAADELRLDLSNVVFIDSTALAELVRLDKATRAAGGTLVLTDLSDPVRVIMEITALLPVFTVEEPAGAGADGAP</sequence>
<dbReference type="RefSeq" id="WP_188943067.1">
    <property type="nucleotide sequence ID" value="NZ_BMNA01000006.1"/>
</dbReference>
<dbReference type="InterPro" id="IPR003658">
    <property type="entry name" value="Anti-sigma_ant"/>
</dbReference>
<comment type="caution">
    <text evidence="4">The sequence shown here is derived from an EMBL/GenBank/DDBJ whole genome shotgun (WGS) entry which is preliminary data.</text>
</comment>
<dbReference type="EMBL" id="BMNA01000006">
    <property type="protein sequence ID" value="GGM08974.1"/>
    <property type="molecule type" value="Genomic_DNA"/>
</dbReference>
<dbReference type="CDD" id="cd07043">
    <property type="entry name" value="STAS_anti-anti-sigma_factors"/>
    <property type="match status" value="1"/>
</dbReference>
<evidence type="ECO:0000256" key="1">
    <source>
        <dbReference type="ARBA" id="ARBA00009013"/>
    </source>
</evidence>
<keyword evidence="5" id="KW-1185">Reference proteome</keyword>